<dbReference type="PANTHER" id="PTHR33476">
    <property type="entry name" value="EMB|CAB62613.1"/>
    <property type="match status" value="1"/>
</dbReference>
<gene>
    <name evidence="4" type="ORF">C3L33_20186</name>
</gene>
<dbReference type="OrthoDB" id="1657181at2759"/>
<dbReference type="InterPro" id="IPR040348">
    <property type="entry name" value="POLAR-like"/>
</dbReference>
<keyword evidence="3" id="KW-0732">Signal</keyword>
<name>A0A6A4KIM4_9ERIC</name>
<feature type="region of interest" description="Disordered" evidence="2">
    <location>
        <begin position="256"/>
        <end position="275"/>
    </location>
</feature>
<dbReference type="GO" id="GO:0008356">
    <property type="term" value="P:asymmetric cell division"/>
    <property type="evidence" value="ECO:0007669"/>
    <property type="project" value="InterPro"/>
</dbReference>
<evidence type="ECO:0000313" key="5">
    <source>
        <dbReference type="Proteomes" id="UP000428333"/>
    </source>
</evidence>
<dbReference type="AlphaFoldDB" id="A0A6A4KIM4"/>
<evidence type="ECO:0000256" key="1">
    <source>
        <dbReference type="SAM" id="Coils"/>
    </source>
</evidence>
<feature type="compositionally biased region" description="Polar residues" evidence="2">
    <location>
        <begin position="38"/>
        <end position="54"/>
    </location>
</feature>
<evidence type="ECO:0000256" key="3">
    <source>
        <dbReference type="SAM" id="SignalP"/>
    </source>
</evidence>
<sequence>MWQLLLAAAAGSGFLANRFLNHPYPPESDSKPDPSEDQQNFTTPLNMQSQASSTALVDCDGSVFRFSSPGSRSGSGSKNLRRKKTGKAEGAKSAGSEKKSDGKCGGLNCSRSARKFAVCVKKRRTSRSATGKCVSCSSKADNVVSEEDIAAFVCHMIRIQKNIKRFCYKEYNTLASFGIYMTSALLCVLDNSVFSWGLGVGLMYMMSTGKAEIGRLNTAMDETAKDVQELKTELHKRKSSRGLQFSSSTNTSAKLDIIGGRNTNPVSDSSTEHGDNVHDSGFLLTEEGGSASSVLTDEPRQELVEMDRLEAELESELQKLPWCSTEASGADGRISDICETDTSVEGVCKPCDQDSSSYHLSGVLPSELDQKLCHLLIQQQESQIVDLESDLHQAQSKLHEKEAELQALKDCLTNLFGFLLYEETEVHVEEENMKDGDYNNKMAPESQRSVVGMKRAMDFQSYSCHAK</sequence>
<proteinExistence type="predicted"/>
<keyword evidence="5" id="KW-1185">Reference proteome</keyword>
<comment type="caution">
    <text evidence="4">The sequence shown here is derived from an EMBL/GenBank/DDBJ whole genome shotgun (WGS) entry which is preliminary data.</text>
</comment>
<feature type="chain" id="PRO_5025589842" evidence="3">
    <location>
        <begin position="17"/>
        <end position="467"/>
    </location>
</feature>
<accession>A0A6A4KIM4</accession>
<feature type="compositionally biased region" description="Basic and acidic residues" evidence="2">
    <location>
        <begin position="86"/>
        <end position="102"/>
    </location>
</feature>
<evidence type="ECO:0000256" key="2">
    <source>
        <dbReference type="SAM" id="MobiDB-lite"/>
    </source>
</evidence>
<dbReference type="EMBL" id="QEFC01003472">
    <property type="protein sequence ID" value="KAE9447916.1"/>
    <property type="molecule type" value="Genomic_DNA"/>
</dbReference>
<evidence type="ECO:0000313" key="4">
    <source>
        <dbReference type="EMBL" id="KAE9447916.1"/>
    </source>
</evidence>
<feature type="region of interest" description="Disordered" evidence="2">
    <location>
        <begin position="21"/>
        <end position="54"/>
    </location>
</feature>
<dbReference type="PANTHER" id="PTHR33476:SF4">
    <property type="entry name" value="POLAR LOCALIZATION DURING ASYMMETRIC DIVISION AND PROTEIN"/>
    <property type="match status" value="1"/>
</dbReference>
<feature type="compositionally biased region" description="Low complexity" evidence="2">
    <location>
        <begin position="68"/>
        <end position="77"/>
    </location>
</feature>
<feature type="non-terminal residue" evidence="4">
    <location>
        <position position="1"/>
    </location>
</feature>
<dbReference type="Proteomes" id="UP000428333">
    <property type="component" value="Linkage Group LG12"/>
</dbReference>
<keyword evidence="1" id="KW-0175">Coiled coil</keyword>
<feature type="coiled-coil region" evidence="1">
    <location>
        <begin position="377"/>
        <end position="411"/>
    </location>
</feature>
<feature type="region of interest" description="Disordered" evidence="2">
    <location>
        <begin position="68"/>
        <end position="104"/>
    </location>
</feature>
<feature type="signal peptide" evidence="3">
    <location>
        <begin position="1"/>
        <end position="16"/>
    </location>
</feature>
<protein>
    <submittedName>
        <fullName evidence="4">Uncharacterized protein</fullName>
    </submittedName>
</protein>
<reference evidence="4 5" key="1">
    <citation type="journal article" date="2019" name="Genome Biol. Evol.">
        <title>The Rhododendron genome and chromosomal organization provide insight into shared whole-genome duplications across the heath family (Ericaceae).</title>
        <authorList>
            <person name="Soza V.L."/>
            <person name="Lindsley D."/>
            <person name="Waalkes A."/>
            <person name="Ramage E."/>
            <person name="Patwardhan R.P."/>
            <person name="Burton J.N."/>
            <person name="Adey A."/>
            <person name="Kumar A."/>
            <person name="Qiu R."/>
            <person name="Shendure J."/>
            <person name="Hall B."/>
        </authorList>
    </citation>
    <scope>NUCLEOTIDE SEQUENCE [LARGE SCALE GENOMIC DNA]</scope>
    <source>
        <strain evidence="4">RSF 1966-606</strain>
    </source>
</reference>
<organism evidence="4 5">
    <name type="scientific">Rhododendron williamsianum</name>
    <dbReference type="NCBI Taxonomy" id="262921"/>
    <lineage>
        <taxon>Eukaryota</taxon>
        <taxon>Viridiplantae</taxon>
        <taxon>Streptophyta</taxon>
        <taxon>Embryophyta</taxon>
        <taxon>Tracheophyta</taxon>
        <taxon>Spermatophyta</taxon>
        <taxon>Magnoliopsida</taxon>
        <taxon>eudicotyledons</taxon>
        <taxon>Gunneridae</taxon>
        <taxon>Pentapetalae</taxon>
        <taxon>asterids</taxon>
        <taxon>Ericales</taxon>
        <taxon>Ericaceae</taxon>
        <taxon>Ericoideae</taxon>
        <taxon>Rhodoreae</taxon>
        <taxon>Rhododendron</taxon>
    </lineage>
</organism>